<dbReference type="STRING" id="1784.VC42_03835"/>
<evidence type="ECO:0000313" key="5">
    <source>
        <dbReference type="EMBL" id="ORJ64434.1"/>
    </source>
</evidence>
<dbReference type="SUPFAM" id="SSF48498">
    <property type="entry name" value="Tetracyclin repressor-like, C-terminal domain"/>
    <property type="match status" value="1"/>
</dbReference>
<dbReference type="PANTHER" id="PTHR30055:SF235">
    <property type="entry name" value="TRANSCRIPTIONAL REGULATORY PROTEIN"/>
    <property type="match status" value="1"/>
</dbReference>
<organism evidence="5 6">
    <name type="scientific">Mycobacterium simiae</name>
    <name type="common">Mycobacterium habana</name>
    <dbReference type="NCBI Taxonomy" id="1784"/>
    <lineage>
        <taxon>Bacteria</taxon>
        <taxon>Bacillati</taxon>
        <taxon>Actinomycetota</taxon>
        <taxon>Actinomycetes</taxon>
        <taxon>Mycobacteriales</taxon>
        <taxon>Mycobacteriaceae</taxon>
        <taxon>Mycobacterium</taxon>
        <taxon>Mycobacterium simiae complex</taxon>
    </lineage>
</organism>
<evidence type="ECO:0000256" key="2">
    <source>
        <dbReference type="PROSITE-ProRule" id="PRU00335"/>
    </source>
</evidence>
<evidence type="ECO:0000256" key="3">
    <source>
        <dbReference type="SAM" id="MobiDB-lite"/>
    </source>
</evidence>
<evidence type="ECO:0000259" key="4">
    <source>
        <dbReference type="PROSITE" id="PS50977"/>
    </source>
</evidence>
<dbReference type="InterPro" id="IPR001647">
    <property type="entry name" value="HTH_TetR"/>
</dbReference>
<sequence length="221" mass="23591">MPSPGETVKRRGRRQGGPVSRDAVLAAAKRQFARHGYDKTTLKAIADDARVDPSMILYLFGSKAGLFRESMQLVLPADLLTTELAEKDDQLGYRVVRAYLGLWEHPETAASMASMVQSATSNRDANEAFRGFLHDYLLTAVSGALGGGDEARLRAMLAATNLVGTAMLRYIMRVPPLSSLGVDEVVGLVGPAVHRFLTVPADELGPEPLSSRRGPGSAGAG</sequence>
<evidence type="ECO:0000313" key="6">
    <source>
        <dbReference type="Proteomes" id="UP000193040"/>
    </source>
</evidence>
<proteinExistence type="predicted"/>
<reference evidence="5 6" key="1">
    <citation type="submission" date="2017-03" db="EMBL/GenBank/DDBJ databases">
        <title>Genomic insights into Mycobacterium simiae human colonization.</title>
        <authorList>
            <person name="Steffani J.L."/>
            <person name="Brunck M.E."/>
            <person name="Cruz E."/>
            <person name="Montiel R."/>
            <person name="Barona F."/>
        </authorList>
    </citation>
    <scope>NUCLEOTIDE SEQUENCE [LARGE SCALE GENOMIC DNA]</scope>
    <source>
        <strain evidence="5 6">MsiGto</strain>
    </source>
</reference>
<dbReference type="Gene3D" id="1.10.10.60">
    <property type="entry name" value="Homeodomain-like"/>
    <property type="match status" value="1"/>
</dbReference>
<evidence type="ECO:0000256" key="1">
    <source>
        <dbReference type="ARBA" id="ARBA00023125"/>
    </source>
</evidence>
<comment type="caution">
    <text evidence="5">The sequence shown here is derived from an EMBL/GenBank/DDBJ whole genome shotgun (WGS) entry which is preliminary data.</text>
</comment>
<keyword evidence="1 2" id="KW-0238">DNA-binding</keyword>
<accession>A0A1X0YGS3</accession>
<feature type="domain" description="HTH tetR-type" evidence="4">
    <location>
        <begin position="18"/>
        <end position="78"/>
    </location>
</feature>
<dbReference type="PANTHER" id="PTHR30055">
    <property type="entry name" value="HTH-TYPE TRANSCRIPTIONAL REGULATOR RUTR"/>
    <property type="match status" value="1"/>
</dbReference>
<dbReference type="RefSeq" id="WP_084947075.1">
    <property type="nucleotide sequence ID" value="NZ_MZZM01000003.1"/>
</dbReference>
<dbReference type="Gene3D" id="1.10.357.10">
    <property type="entry name" value="Tetracycline Repressor, domain 2"/>
    <property type="match status" value="1"/>
</dbReference>
<gene>
    <name evidence="5" type="ORF">B5M45_01340</name>
</gene>
<feature type="DNA-binding region" description="H-T-H motif" evidence="2">
    <location>
        <begin position="41"/>
        <end position="60"/>
    </location>
</feature>
<protein>
    <submittedName>
        <fullName evidence="5">TetR family transcriptional regulator</fullName>
    </submittedName>
</protein>
<dbReference type="InterPro" id="IPR050109">
    <property type="entry name" value="HTH-type_TetR-like_transc_reg"/>
</dbReference>
<dbReference type="Proteomes" id="UP000193040">
    <property type="component" value="Unassembled WGS sequence"/>
</dbReference>
<name>A0A1X0YGS3_MYCSI</name>
<dbReference type="GO" id="GO:0000976">
    <property type="term" value="F:transcription cis-regulatory region binding"/>
    <property type="evidence" value="ECO:0007669"/>
    <property type="project" value="TreeGrafter"/>
</dbReference>
<dbReference type="EMBL" id="MZZM01000003">
    <property type="protein sequence ID" value="ORJ64434.1"/>
    <property type="molecule type" value="Genomic_DNA"/>
</dbReference>
<dbReference type="AlphaFoldDB" id="A0A1X0YGS3"/>
<keyword evidence="6" id="KW-1185">Reference proteome</keyword>
<dbReference type="InterPro" id="IPR009057">
    <property type="entry name" value="Homeodomain-like_sf"/>
</dbReference>
<dbReference type="GO" id="GO:0003700">
    <property type="term" value="F:DNA-binding transcription factor activity"/>
    <property type="evidence" value="ECO:0007669"/>
    <property type="project" value="TreeGrafter"/>
</dbReference>
<dbReference type="PROSITE" id="PS50977">
    <property type="entry name" value="HTH_TETR_2"/>
    <property type="match status" value="1"/>
</dbReference>
<dbReference type="Pfam" id="PF17920">
    <property type="entry name" value="TetR_C_16"/>
    <property type="match status" value="1"/>
</dbReference>
<dbReference type="InterPro" id="IPR041678">
    <property type="entry name" value="TetR_C_16"/>
</dbReference>
<dbReference type="InterPro" id="IPR036271">
    <property type="entry name" value="Tet_transcr_reg_TetR-rel_C_sf"/>
</dbReference>
<dbReference type="SUPFAM" id="SSF46689">
    <property type="entry name" value="Homeodomain-like"/>
    <property type="match status" value="1"/>
</dbReference>
<dbReference type="Pfam" id="PF00440">
    <property type="entry name" value="TetR_N"/>
    <property type="match status" value="1"/>
</dbReference>
<feature type="region of interest" description="Disordered" evidence="3">
    <location>
        <begin position="1"/>
        <end position="21"/>
    </location>
</feature>